<dbReference type="PANTHER" id="PTHR10380:SF173">
    <property type="entry name" value="CUTICULAR PROTEIN 47EF, ISOFORM C-RELATED"/>
    <property type="match status" value="1"/>
</dbReference>
<dbReference type="InterPro" id="IPR000618">
    <property type="entry name" value="Insect_cuticle"/>
</dbReference>
<evidence type="ECO:0000256" key="2">
    <source>
        <dbReference type="PROSITE-ProRule" id="PRU00497"/>
    </source>
</evidence>
<evidence type="ECO:0000313" key="3">
    <source>
        <dbReference type="RefSeq" id="XP_028129646.1"/>
    </source>
</evidence>
<dbReference type="KEGG" id="dvv:114325715"/>
<sequence>MVIPLSRCASPINAIVLFSGTRVVRVQFSNKMKLLILLTVLTPFVLSQGRGRPPIPLSSGSSPDGNARIISGDADVNTDGSYKWSFQSDNGISAQEIGQTKNANSQEPIEEAQGNFQYTAPDGSPIQISYIANENGFQPSGAHLPVAPPIPIEILRSLEWNAAHPEEDDDGSGKPRRL</sequence>
<dbReference type="OrthoDB" id="6493579at2759"/>
<dbReference type="InterPro" id="IPR031311">
    <property type="entry name" value="CHIT_BIND_RR_consensus"/>
</dbReference>
<dbReference type="PROSITE" id="PS00233">
    <property type="entry name" value="CHIT_BIND_RR_1"/>
    <property type="match status" value="1"/>
</dbReference>
<dbReference type="InParanoid" id="A0A6P7F2T2"/>
<reference evidence="3" key="1">
    <citation type="submission" date="2025-08" db="UniProtKB">
        <authorList>
            <consortium name="RefSeq"/>
        </authorList>
    </citation>
    <scope>IDENTIFICATION</scope>
    <source>
        <tissue evidence="3">Whole insect</tissue>
    </source>
</reference>
<dbReference type="PRINTS" id="PR00947">
    <property type="entry name" value="CUTICLE"/>
</dbReference>
<proteinExistence type="predicted"/>
<dbReference type="PANTHER" id="PTHR10380">
    <property type="entry name" value="CUTICLE PROTEIN"/>
    <property type="match status" value="1"/>
</dbReference>
<dbReference type="PROSITE" id="PS51155">
    <property type="entry name" value="CHIT_BIND_RR_2"/>
    <property type="match status" value="1"/>
</dbReference>
<gene>
    <name evidence="3" type="primary">LOC114325715</name>
</gene>
<accession>A0A6P7F2T2</accession>
<dbReference type="RefSeq" id="XP_028129646.1">
    <property type="nucleotide sequence ID" value="XM_028273845.1"/>
</dbReference>
<dbReference type="AlphaFoldDB" id="A0A6P7F2T2"/>
<organism evidence="3">
    <name type="scientific">Diabrotica virgifera virgifera</name>
    <name type="common">western corn rootworm</name>
    <dbReference type="NCBI Taxonomy" id="50390"/>
    <lineage>
        <taxon>Eukaryota</taxon>
        <taxon>Metazoa</taxon>
        <taxon>Ecdysozoa</taxon>
        <taxon>Arthropoda</taxon>
        <taxon>Hexapoda</taxon>
        <taxon>Insecta</taxon>
        <taxon>Pterygota</taxon>
        <taxon>Neoptera</taxon>
        <taxon>Endopterygota</taxon>
        <taxon>Coleoptera</taxon>
        <taxon>Polyphaga</taxon>
        <taxon>Cucujiformia</taxon>
        <taxon>Chrysomeloidea</taxon>
        <taxon>Chrysomelidae</taxon>
        <taxon>Galerucinae</taxon>
        <taxon>Diabroticina</taxon>
        <taxon>Diabroticites</taxon>
        <taxon>Diabrotica</taxon>
    </lineage>
</organism>
<name>A0A6P7F2T2_DIAVI</name>
<protein>
    <submittedName>
        <fullName evidence="3">Endocuticle structural glycoprotein SgAbd-2-like</fullName>
    </submittedName>
</protein>
<dbReference type="GO" id="GO:0008010">
    <property type="term" value="F:structural constituent of chitin-based larval cuticle"/>
    <property type="evidence" value="ECO:0007669"/>
    <property type="project" value="TreeGrafter"/>
</dbReference>
<dbReference type="InterPro" id="IPR050468">
    <property type="entry name" value="Cuticle_Struct_Prot"/>
</dbReference>
<keyword evidence="1 2" id="KW-0193">Cuticle</keyword>
<dbReference type="Pfam" id="PF00379">
    <property type="entry name" value="Chitin_bind_4"/>
    <property type="match status" value="1"/>
</dbReference>
<dbReference type="GO" id="GO:0062129">
    <property type="term" value="C:chitin-based extracellular matrix"/>
    <property type="evidence" value="ECO:0007669"/>
    <property type="project" value="TreeGrafter"/>
</dbReference>
<evidence type="ECO:0000256" key="1">
    <source>
        <dbReference type="ARBA" id="ARBA00022460"/>
    </source>
</evidence>